<comment type="caution">
    <text evidence="1">The sequence shown here is derived from an EMBL/GenBank/DDBJ whole genome shotgun (WGS) entry which is preliminary data.</text>
</comment>
<gene>
    <name evidence="1" type="ORF">S12H4_62502</name>
</gene>
<dbReference type="EMBL" id="BARW01041960">
    <property type="protein sequence ID" value="GAJ19258.1"/>
    <property type="molecule type" value="Genomic_DNA"/>
</dbReference>
<sequence>DVWSWYWTGTEWVQDDHSYVDIALAEVVEPYKGTISRVELEYNQSQDPVPVSNIPQGERGRVHVWGRNDMATTQRMGIH</sequence>
<name>X1UP56_9ZZZZ</name>
<feature type="non-terminal residue" evidence="1">
    <location>
        <position position="79"/>
    </location>
</feature>
<reference evidence="1" key="1">
    <citation type="journal article" date="2014" name="Front. Microbiol.">
        <title>High frequency of phylogenetically diverse reductive dehalogenase-homologous genes in deep subseafloor sedimentary metagenomes.</title>
        <authorList>
            <person name="Kawai M."/>
            <person name="Futagami T."/>
            <person name="Toyoda A."/>
            <person name="Takaki Y."/>
            <person name="Nishi S."/>
            <person name="Hori S."/>
            <person name="Arai W."/>
            <person name="Tsubouchi T."/>
            <person name="Morono Y."/>
            <person name="Uchiyama I."/>
            <person name="Ito T."/>
            <person name="Fujiyama A."/>
            <person name="Inagaki F."/>
            <person name="Takami H."/>
        </authorList>
    </citation>
    <scope>NUCLEOTIDE SEQUENCE</scope>
    <source>
        <strain evidence="1">Expedition CK06-06</strain>
    </source>
</reference>
<protein>
    <submittedName>
        <fullName evidence="1">Uncharacterized protein</fullName>
    </submittedName>
</protein>
<feature type="non-terminal residue" evidence="1">
    <location>
        <position position="1"/>
    </location>
</feature>
<proteinExistence type="predicted"/>
<organism evidence="1">
    <name type="scientific">marine sediment metagenome</name>
    <dbReference type="NCBI Taxonomy" id="412755"/>
    <lineage>
        <taxon>unclassified sequences</taxon>
        <taxon>metagenomes</taxon>
        <taxon>ecological metagenomes</taxon>
    </lineage>
</organism>
<evidence type="ECO:0000313" key="1">
    <source>
        <dbReference type="EMBL" id="GAJ19258.1"/>
    </source>
</evidence>
<dbReference type="AlphaFoldDB" id="X1UP56"/>
<accession>X1UP56</accession>